<evidence type="ECO:0000313" key="1">
    <source>
        <dbReference type="EMBL" id="GAA4260232.1"/>
    </source>
</evidence>
<organism evidence="1 2">
    <name type="scientific">Dactylosporangium darangshiense</name>
    <dbReference type="NCBI Taxonomy" id="579108"/>
    <lineage>
        <taxon>Bacteria</taxon>
        <taxon>Bacillati</taxon>
        <taxon>Actinomycetota</taxon>
        <taxon>Actinomycetes</taxon>
        <taxon>Micromonosporales</taxon>
        <taxon>Micromonosporaceae</taxon>
        <taxon>Dactylosporangium</taxon>
    </lineage>
</organism>
<name>A0ABP8DNA8_9ACTN</name>
<dbReference type="Proteomes" id="UP001500620">
    <property type="component" value="Unassembled WGS sequence"/>
</dbReference>
<proteinExistence type="predicted"/>
<dbReference type="Pfam" id="PF19953">
    <property type="entry name" value="EACC1"/>
    <property type="match status" value="1"/>
</dbReference>
<comment type="caution">
    <text evidence="1">The sequence shown here is derived from an EMBL/GenBank/DDBJ whole genome shotgun (WGS) entry which is preliminary data.</text>
</comment>
<reference evidence="2" key="1">
    <citation type="journal article" date="2019" name="Int. J. Syst. Evol. Microbiol.">
        <title>The Global Catalogue of Microorganisms (GCM) 10K type strain sequencing project: providing services to taxonomists for standard genome sequencing and annotation.</title>
        <authorList>
            <consortium name="The Broad Institute Genomics Platform"/>
            <consortium name="The Broad Institute Genome Sequencing Center for Infectious Disease"/>
            <person name="Wu L."/>
            <person name="Ma J."/>
        </authorList>
    </citation>
    <scope>NUCLEOTIDE SEQUENCE [LARGE SCALE GENOMIC DNA]</scope>
    <source>
        <strain evidence="2">JCM 17441</strain>
    </source>
</reference>
<keyword evidence="2" id="KW-1185">Reference proteome</keyword>
<dbReference type="EMBL" id="BAABAT010000039">
    <property type="protein sequence ID" value="GAA4260232.1"/>
    <property type="molecule type" value="Genomic_DNA"/>
</dbReference>
<dbReference type="InterPro" id="IPR045428">
    <property type="entry name" value="EACC1"/>
</dbReference>
<accession>A0ABP8DNA8</accession>
<gene>
    <name evidence="1" type="ORF">GCM10022255_088100</name>
</gene>
<protein>
    <submittedName>
        <fullName evidence="1">Uncharacterized protein</fullName>
    </submittedName>
</protein>
<sequence length="115" mass="12263">MVIEAVNDPAGDALEDLRAWLRVDVPRLRVEAVRAATGRGEMSGGVVAALETAVLSKELLGMVVTGVAGWLSARATTRRTRIRVKCGDREVEIDTADIDKADEIAHRLGRALGAS</sequence>
<evidence type="ECO:0000313" key="2">
    <source>
        <dbReference type="Proteomes" id="UP001500620"/>
    </source>
</evidence>